<feature type="region of interest" description="Disordered" evidence="1">
    <location>
        <begin position="63"/>
        <end position="85"/>
    </location>
</feature>
<protein>
    <submittedName>
        <fullName evidence="2">Uncharacterized protein</fullName>
    </submittedName>
</protein>
<comment type="caution">
    <text evidence="2">The sequence shown here is derived from an EMBL/GenBank/DDBJ whole genome shotgun (WGS) entry which is preliminary data.</text>
</comment>
<gene>
    <name evidence="2" type="ORF">Gxy13693_008_031</name>
</gene>
<name>A0A0D6Q519_KOMXY</name>
<sequence>MAVIHMRQVHTRAIALQDHDPLTAFTTRYAHARERIGSPVPADQNYQTDDLCVRISFAQSLQKPETQASAIRTDAAPCGDEIRGH</sequence>
<reference evidence="2 3" key="1">
    <citation type="submission" date="2012-11" db="EMBL/GenBank/DDBJ databases">
        <title>Whole genome sequence of Gluconacetobacter xylinus NBRC 13693.</title>
        <authorList>
            <person name="Azuma Y."/>
            <person name="Higashiura N."/>
            <person name="Hirakawa H."/>
            <person name="Matsushita K."/>
        </authorList>
    </citation>
    <scope>NUCLEOTIDE SEQUENCE [LARGE SCALE GENOMIC DNA]</scope>
    <source>
        <strain evidence="2 3">NBRC 13693</strain>
    </source>
</reference>
<evidence type="ECO:0000313" key="3">
    <source>
        <dbReference type="Proteomes" id="UP000032683"/>
    </source>
</evidence>
<proteinExistence type="predicted"/>
<dbReference type="EMBL" id="BANJ01000008">
    <property type="protein sequence ID" value="GAN98657.1"/>
    <property type="molecule type" value="Genomic_DNA"/>
</dbReference>
<organism evidence="2 3">
    <name type="scientific">Komagataeibacter xylinus NBRC 13693</name>
    <dbReference type="NCBI Taxonomy" id="1234668"/>
    <lineage>
        <taxon>Bacteria</taxon>
        <taxon>Pseudomonadati</taxon>
        <taxon>Pseudomonadota</taxon>
        <taxon>Alphaproteobacteria</taxon>
        <taxon>Acetobacterales</taxon>
        <taxon>Acetobacteraceae</taxon>
        <taxon>Komagataeibacter</taxon>
    </lineage>
</organism>
<accession>A0A0D6Q519</accession>
<dbReference type="AlphaFoldDB" id="A0A0D6Q519"/>
<evidence type="ECO:0000256" key="1">
    <source>
        <dbReference type="SAM" id="MobiDB-lite"/>
    </source>
</evidence>
<evidence type="ECO:0000313" key="2">
    <source>
        <dbReference type="EMBL" id="GAN98657.1"/>
    </source>
</evidence>
<dbReference type="Proteomes" id="UP000032683">
    <property type="component" value="Unassembled WGS sequence"/>
</dbReference>